<dbReference type="STRING" id="87626.PTD2_02851"/>
<organism evidence="1 2">
    <name type="scientific">Pseudoalteromonas tunicata D2</name>
    <dbReference type="NCBI Taxonomy" id="87626"/>
    <lineage>
        <taxon>Bacteria</taxon>
        <taxon>Pseudomonadati</taxon>
        <taxon>Pseudomonadota</taxon>
        <taxon>Gammaproteobacteria</taxon>
        <taxon>Alteromonadales</taxon>
        <taxon>Pseudoalteromonadaceae</taxon>
        <taxon>Pseudoalteromonas</taxon>
    </lineage>
</organism>
<evidence type="ECO:0008006" key="3">
    <source>
        <dbReference type="Google" id="ProtNLM"/>
    </source>
</evidence>
<proteinExistence type="predicted"/>
<evidence type="ECO:0000313" key="2">
    <source>
        <dbReference type="Proteomes" id="UP000006201"/>
    </source>
</evidence>
<dbReference type="HOGENOM" id="CLU_2685108_0_0_6"/>
<dbReference type="OrthoDB" id="9969110at2"/>
<dbReference type="Proteomes" id="UP000006201">
    <property type="component" value="Unassembled WGS sequence"/>
</dbReference>
<reference evidence="1 2" key="1">
    <citation type="submission" date="2006-02" db="EMBL/GenBank/DDBJ databases">
        <authorList>
            <person name="Moran M.A."/>
            <person name="Kjelleberg S."/>
            <person name="Egan S."/>
            <person name="Saunders N."/>
            <person name="Thomas T."/>
            <person name="Ferriera S."/>
            <person name="Johnson J."/>
            <person name="Kravitz S."/>
            <person name="Halpern A."/>
            <person name="Remington K."/>
            <person name="Beeson K."/>
            <person name="Tran B."/>
            <person name="Rogers Y.-H."/>
            <person name="Friedman R."/>
            <person name="Venter J.C."/>
        </authorList>
    </citation>
    <scope>NUCLEOTIDE SEQUENCE [LARGE SCALE GENOMIC DNA]</scope>
    <source>
        <strain evidence="1 2">D2</strain>
    </source>
</reference>
<sequence length="74" mass="8523">MAMLTPLEYQAAINEVLINKKLISDVATDFKIAKRTLYILVKAQQKPNQNRLNQLQIKIQTLQQQLQVLQVSQC</sequence>
<dbReference type="AlphaFoldDB" id="A4C4J1"/>
<comment type="caution">
    <text evidence="1">The sequence shown here is derived from an EMBL/GenBank/DDBJ whole genome shotgun (WGS) entry which is preliminary data.</text>
</comment>
<accession>A4C4J1</accession>
<evidence type="ECO:0000313" key="1">
    <source>
        <dbReference type="EMBL" id="EAR30473.1"/>
    </source>
</evidence>
<keyword evidence="2" id="KW-1185">Reference proteome</keyword>
<gene>
    <name evidence="1" type="ORF">PTD2_02851</name>
</gene>
<dbReference type="RefSeq" id="WP_009836771.1">
    <property type="nucleotide sequence ID" value="NZ_AAOH01000001.1"/>
</dbReference>
<name>A4C4J1_9GAMM</name>
<protein>
    <recommendedName>
        <fullName evidence="3">HTH psq-type domain-containing protein</fullName>
    </recommendedName>
</protein>
<dbReference type="EMBL" id="AAOH01000001">
    <property type="protein sequence ID" value="EAR30473.1"/>
    <property type="molecule type" value="Genomic_DNA"/>
</dbReference>